<dbReference type="InterPro" id="IPR029045">
    <property type="entry name" value="ClpP/crotonase-like_dom_sf"/>
</dbReference>
<dbReference type="AlphaFoldDB" id="A0A964USH6"/>
<dbReference type="OrthoDB" id="5174409at2"/>
<evidence type="ECO:0008006" key="3">
    <source>
        <dbReference type="Google" id="ProtNLM"/>
    </source>
</evidence>
<proteinExistence type="predicted"/>
<comment type="caution">
    <text evidence="1">The sequence shown here is derived from an EMBL/GenBank/DDBJ whole genome shotgun (WGS) entry which is preliminary data.</text>
</comment>
<evidence type="ECO:0000313" key="2">
    <source>
        <dbReference type="Proteomes" id="UP000598297"/>
    </source>
</evidence>
<dbReference type="EMBL" id="JAAAHS010000154">
    <property type="protein sequence ID" value="NBE53630.1"/>
    <property type="molecule type" value="Genomic_DNA"/>
</dbReference>
<dbReference type="Proteomes" id="UP000598297">
    <property type="component" value="Unassembled WGS sequence"/>
</dbReference>
<reference evidence="1" key="1">
    <citation type="submission" date="2020-01" db="EMBL/GenBank/DDBJ databases">
        <title>Whole-genome analyses of novel actinobacteria.</title>
        <authorList>
            <person name="Sahin N."/>
        </authorList>
    </citation>
    <scope>NUCLEOTIDE SEQUENCE</scope>
    <source>
        <strain evidence="1">YC537</strain>
    </source>
</reference>
<keyword evidence="2" id="KW-1185">Reference proteome</keyword>
<accession>A0A964USH6</accession>
<organism evidence="1 2">
    <name type="scientific">Streptomyces boluensis</name>
    <dbReference type="NCBI Taxonomy" id="1775135"/>
    <lineage>
        <taxon>Bacteria</taxon>
        <taxon>Bacillati</taxon>
        <taxon>Actinomycetota</taxon>
        <taxon>Actinomycetes</taxon>
        <taxon>Kitasatosporales</taxon>
        <taxon>Streptomycetaceae</taxon>
        <taxon>Streptomyces</taxon>
    </lineage>
</organism>
<protein>
    <recommendedName>
        <fullName evidence="3">Enoyl-CoA hydratase</fullName>
    </recommendedName>
</protein>
<gene>
    <name evidence="1" type="ORF">GUY60_19830</name>
</gene>
<dbReference type="Gene3D" id="3.30.300.220">
    <property type="match status" value="1"/>
</dbReference>
<name>A0A964USH6_9ACTN</name>
<dbReference type="RefSeq" id="WP_161699703.1">
    <property type="nucleotide sequence ID" value="NZ_JAAAHS010000154.1"/>
</dbReference>
<evidence type="ECO:0000313" key="1">
    <source>
        <dbReference type="EMBL" id="NBE53630.1"/>
    </source>
</evidence>
<dbReference type="SUPFAM" id="SSF52096">
    <property type="entry name" value="ClpP/crotonase"/>
    <property type="match status" value="1"/>
</dbReference>
<sequence length="46" mass="5134">MTDSVRVERGDDATAVVTLNRPEVRNAIDAELLHGLRTALRELDED</sequence>